<proteinExistence type="predicted"/>
<sequence>MRRTLAGPGSSTGNYSPKLDPGKTLPTSNTGSNPNYFSQSKGQKENDK</sequence>
<comment type="caution">
    <text evidence="2">The sequence shown here is derived from an EMBL/GenBank/DDBJ whole genome shotgun (WGS) entry which is preliminary data.</text>
</comment>
<keyword evidence="3" id="KW-1185">Reference proteome</keyword>
<gene>
    <name evidence="2" type="ORF">RB653_008416</name>
</gene>
<dbReference type="AlphaFoldDB" id="A0AAN7TZV1"/>
<evidence type="ECO:0000313" key="2">
    <source>
        <dbReference type="EMBL" id="KAK5578743.1"/>
    </source>
</evidence>
<dbReference type="EMBL" id="JAVFKY010000003">
    <property type="protein sequence ID" value="KAK5578743.1"/>
    <property type="molecule type" value="Genomic_DNA"/>
</dbReference>
<feature type="compositionally biased region" description="Polar residues" evidence="1">
    <location>
        <begin position="25"/>
        <end position="41"/>
    </location>
</feature>
<accession>A0AAN7TZV1</accession>
<reference evidence="2 3" key="1">
    <citation type="submission" date="2023-11" db="EMBL/GenBank/DDBJ databases">
        <title>Dfirmibasis_genome.</title>
        <authorList>
            <person name="Edelbroek B."/>
            <person name="Kjellin J."/>
            <person name="Jerlstrom-Hultqvist J."/>
            <person name="Soderbom F."/>
        </authorList>
    </citation>
    <scope>NUCLEOTIDE SEQUENCE [LARGE SCALE GENOMIC DNA]</scope>
    <source>
        <strain evidence="2 3">TNS-C-14</strain>
    </source>
</reference>
<name>A0AAN7TZV1_9MYCE</name>
<dbReference type="Proteomes" id="UP001344447">
    <property type="component" value="Unassembled WGS sequence"/>
</dbReference>
<feature type="region of interest" description="Disordered" evidence="1">
    <location>
        <begin position="1"/>
        <end position="48"/>
    </location>
</feature>
<organism evidence="2 3">
    <name type="scientific">Dictyostelium firmibasis</name>
    <dbReference type="NCBI Taxonomy" id="79012"/>
    <lineage>
        <taxon>Eukaryota</taxon>
        <taxon>Amoebozoa</taxon>
        <taxon>Evosea</taxon>
        <taxon>Eumycetozoa</taxon>
        <taxon>Dictyostelia</taxon>
        <taxon>Dictyosteliales</taxon>
        <taxon>Dictyosteliaceae</taxon>
        <taxon>Dictyostelium</taxon>
    </lineage>
</organism>
<evidence type="ECO:0000313" key="3">
    <source>
        <dbReference type="Proteomes" id="UP001344447"/>
    </source>
</evidence>
<evidence type="ECO:0000256" key="1">
    <source>
        <dbReference type="SAM" id="MobiDB-lite"/>
    </source>
</evidence>
<protein>
    <submittedName>
        <fullName evidence="2">Uncharacterized protein</fullName>
    </submittedName>
</protein>